<feature type="transmembrane region" description="Helical" evidence="5">
    <location>
        <begin position="318"/>
        <end position="343"/>
    </location>
</feature>
<feature type="transmembrane region" description="Helical" evidence="5">
    <location>
        <begin position="350"/>
        <end position="369"/>
    </location>
</feature>
<comment type="caution">
    <text evidence="7">The sequence shown here is derived from an EMBL/GenBank/DDBJ whole genome shotgun (WGS) entry which is preliminary data.</text>
</comment>
<feature type="transmembrane region" description="Helical" evidence="5">
    <location>
        <begin position="150"/>
        <end position="168"/>
    </location>
</feature>
<evidence type="ECO:0000256" key="2">
    <source>
        <dbReference type="ARBA" id="ARBA00022692"/>
    </source>
</evidence>
<dbReference type="PANTHER" id="PTHR37422">
    <property type="entry name" value="TEICHURONIC ACID BIOSYNTHESIS PROTEIN TUAE"/>
    <property type="match status" value="1"/>
</dbReference>
<feature type="transmembrane region" description="Helical" evidence="5">
    <location>
        <begin position="54"/>
        <end position="75"/>
    </location>
</feature>
<dbReference type="Proteomes" id="UP001363010">
    <property type="component" value="Unassembled WGS sequence"/>
</dbReference>
<keyword evidence="7" id="KW-0436">Ligase</keyword>
<accession>A0ABU8W615</accession>
<keyword evidence="3 5" id="KW-1133">Transmembrane helix</keyword>
<sequence length="422" mass="46879">MLRTRLVRYTAAFWGFVVYMPVGMNYGAALFLLIAMLVAGGWHERGARMRASPMWWPIVIYLAWTLVVLAIGQHYPETAENLFHGIRIASTMLLATALSREEAVWALRGFLVVSVINFLLIALHEAGVLPDTQIWHAVTIMKGNKSINNALLFTVLGTSAAVLGLAHLSDTRRWHWAGPAFVFTVLMALLVTLILPSRTSLVAMLVCMVAACVHQWRSHPRVLAAALVAVFAVSGLLVWQAPASMKQKFELGLQELEQAEAGEVSEASMITRYLMYRETTAMMMEKPLTGLGIGAWTSEWKKRGPKVLDYKNMPHNDYLWMGSQGGIPGLLSLLFIMVAGVWVGWRRADLTGRLGFVTMLTMLIAASLNSAMRDAQIGLSLLWISFLYLRLVEESCSPWREVLPQRLSGVFLSADGRPTHPL</sequence>
<protein>
    <submittedName>
        <fullName evidence="7">O-antigen ligase family protein</fullName>
    </submittedName>
</protein>
<evidence type="ECO:0000313" key="8">
    <source>
        <dbReference type="Proteomes" id="UP001363010"/>
    </source>
</evidence>
<dbReference type="PANTHER" id="PTHR37422:SF21">
    <property type="entry name" value="EXOQ-LIKE PROTEIN"/>
    <property type="match status" value="1"/>
</dbReference>
<dbReference type="Pfam" id="PF04932">
    <property type="entry name" value="Wzy_C"/>
    <property type="match status" value="1"/>
</dbReference>
<keyword evidence="2 5" id="KW-0812">Transmembrane</keyword>
<proteinExistence type="predicted"/>
<comment type="subcellular location">
    <subcellularLocation>
        <location evidence="1">Membrane</location>
        <topology evidence="1">Multi-pass membrane protein</topology>
    </subcellularLocation>
</comment>
<evidence type="ECO:0000256" key="4">
    <source>
        <dbReference type="ARBA" id="ARBA00023136"/>
    </source>
</evidence>
<dbReference type="EMBL" id="JBBKZV010000022">
    <property type="protein sequence ID" value="MEJ8825428.1"/>
    <property type="molecule type" value="Genomic_DNA"/>
</dbReference>
<reference evidence="7 8" key="1">
    <citation type="submission" date="2024-03" db="EMBL/GenBank/DDBJ databases">
        <title>Novel species of the genus Variovorax.</title>
        <authorList>
            <person name="Liu Q."/>
            <person name="Xin Y.-H."/>
        </authorList>
    </citation>
    <scope>NUCLEOTIDE SEQUENCE [LARGE SCALE GENOMIC DNA]</scope>
    <source>
        <strain evidence="7 8">KACC 18501</strain>
    </source>
</reference>
<feature type="domain" description="O-antigen ligase-related" evidence="6">
    <location>
        <begin position="184"/>
        <end position="333"/>
    </location>
</feature>
<keyword evidence="8" id="KW-1185">Reference proteome</keyword>
<evidence type="ECO:0000313" key="7">
    <source>
        <dbReference type="EMBL" id="MEJ8825428.1"/>
    </source>
</evidence>
<organism evidence="7 8">
    <name type="scientific">Variovorax humicola</name>
    <dbReference type="NCBI Taxonomy" id="1769758"/>
    <lineage>
        <taxon>Bacteria</taxon>
        <taxon>Pseudomonadati</taxon>
        <taxon>Pseudomonadota</taxon>
        <taxon>Betaproteobacteria</taxon>
        <taxon>Burkholderiales</taxon>
        <taxon>Comamonadaceae</taxon>
        <taxon>Variovorax</taxon>
    </lineage>
</organism>
<feature type="transmembrane region" description="Helical" evidence="5">
    <location>
        <begin position="12"/>
        <end position="42"/>
    </location>
</feature>
<feature type="transmembrane region" description="Helical" evidence="5">
    <location>
        <begin position="174"/>
        <end position="195"/>
    </location>
</feature>
<evidence type="ECO:0000256" key="3">
    <source>
        <dbReference type="ARBA" id="ARBA00022989"/>
    </source>
</evidence>
<evidence type="ECO:0000256" key="1">
    <source>
        <dbReference type="ARBA" id="ARBA00004141"/>
    </source>
</evidence>
<feature type="transmembrane region" description="Helical" evidence="5">
    <location>
        <begin position="105"/>
        <end position="129"/>
    </location>
</feature>
<dbReference type="InterPro" id="IPR007016">
    <property type="entry name" value="O-antigen_ligase-rel_domated"/>
</dbReference>
<evidence type="ECO:0000256" key="5">
    <source>
        <dbReference type="SAM" id="Phobius"/>
    </source>
</evidence>
<gene>
    <name evidence="7" type="ORF">WKW80_25965</name>
</gene>
<evidence type="ECO:0000259" key="6">
    <source>
        <dbReference type="Pfam" id="PF04932"/>
    </source>
</evidence>
<dbReference type="GO" id="GO:0016874">
    <property type="term" value="F:ligase activity"/>
    <property type="evidence" value="ECO:0007669"/>
    <property type="project" value="UniProtKB-KW"/>
</dbReference>
<feature type="transmembrane region" description="Helical" evidence="5">
    <location>
        <begin position="222"/>
        <end position="239"/>
    </location>
</feature>
<dbReference type="RefSeq" id="WP_340366461.1">
    <property type="nucleotide sequence ID" value="NZ_JBBKZV010000022.1"/>
</dbReference>
<name>A0ABU8W615_9BURK</name>
<keyword evidence="4 5" id="KW-0472">Membrane</keyword>
<dbReference type="InterPro" id="IPR051533">
    <property type="entry name" value="WaaL-like"/>
</dbReference>